<feature type="domain" description="RNA-binding S4" evidence="4">
    <location>
        <begin position="22"/>
        <end position="79"/>
    </location>
</feature>
<dbReference type="Proteomes" id="UP000752013">
    <property type="component" value="Unassembled WGS sequence"/>
</dbReference>
<evidence type="ECO:0000313" key="6">
    <source>
        <dbReference type="Proteomes" id="UP000752013"/>
    </source>
</evidence>
<dbReference type="InterPro" id="IPR020103">
    <property type="entry name" value="PsdUridine_synth_cat_dom_sf"/>
</dbReference>
<dbReference type="PROSITE" id="PS50889">
    <property type="entry name" value="S4"/>
    <property type="match status" value="1"/>
</dbReference>
<dbReference type="SMART" id="SM00363">
    <property type="entry name" value="S4"/>
    <property type="match status" value="1"/>
</dbReference>
<dbReference type="CDD" id="cd02869">
    <property type="entry name" value="PseudoU_synth_RluA_like"/>
    <property type="match status" value="1"/>
</dbReference>
<accession>A0A968GCY9</accession>
<dbReference type="Gene3D" id="3.30.2350.10">
    <property type="entry name" value="Pseudouridine synthase"/>
    <property type="match status" value="1"/>
</dbReference>
<name>A0A968GCY9_9SPIO</name>
<evidence type="ECO:0000313" key="5">
    <source>
        <dbReference type="EMBL" id="NIZ47555.1"/>
    </source>
</evidence>
<dbReference type="PANTHER" id="PTHR21600:SF87">
    <property type="entry name" value="RNA PSEUDOURIDYLATE SYNTHASE DOMAIN-CONTAINING PROTEIN 1"/>
    <property type="match status" value="1"/>
</dbReference>
<dbReference type="InterPro" id="IPR006145">
    <property type="entry name" value="PsdUridine_synth_RsuA/RluA"/>
</dbReference>
<evidence type="ECO:0000256" key="2">
    <source>
        <dbReference type="ARBA" id="ARBA00023235"/>
    </source>
</evidence>
<keyword evidence="6" id="KW-1185">Reference proteome</keyword>
<dbReference type="EMBL" id="JAATLK010000001">
    <property type="protein sequence ID" value="NIZ47555.1"/>
    <property type="molecule type" value="Genomic_DNA"/>
</dbReference>
<protein>
    <submittedName>
        <fullName evidence="5">RluA family pseudouridine synthase</fullName>
    </submittedName>
</protein>
<keyword evidence="2" id="KW-0413">Isomerase</keyword>
<comment type="caution">
    <text evidence="5">The sequence shown here is derived from an EMBL/GenBank/DDBJ whole genome shotgun (WGS) entry which is preliminary data.</text>
</comment>
<keyword evidence="3" id="KW-0694">RNA-binding</keyword>
<dbReference type="SUPFAM" id="SSF55120">
    <property type="entry name" value="Pseudouridine synthase"/>
    <property type="match status" value="1"/>
</dbReference>
<comment type="similarity">
    <text evidence="1">Belongs to the pseudouridine synthase RluA family.</text>
</comment>
<dbReference type="RefSeq" id="WP_167704016.1">
    <property type="nucleotide sequence ID" value="NZ_CP118168.1"/>
</dbReference>
<organism evidence="5 6">
    <name type="scientific">Entomospira nematocerorum</name>
    <dbReference type="NCBI Taxonomy" id="2719987"/>
    <lineage>
        <taxon>Bacteria</taxon>
        <taxon>Pseudomonadati</taxon>
        <taxon>Spirochaetota</taxon>
        <taxon>Spirochaetia</taxon>
        <taxon>Spirochaetales</taxon>
        <taxon>Spirochaetaceae</taxon>
        <taxon>Entomospira</taxon>
    </lineage>
</organism>
<dbReference type="GO" id="GO:0003723">
    <property type="term" value="F:RNA binding"/>
    <property type="evidence" value="ECO:0007669"/>
    <property type="project" value="UniProtKB-KW"/>
</dbReference>
<evidence type="ECO:0000256" key="1">
    <source>
        <dbReference type="ARBA" id="ARBA00010876"/>
    </source>
</evidence>
<sequence length="339" mass="38244">MKPSKDSTPVITYVITSDDVNKRLDVIARVVFPFLQLSQIFQAIRKGVIRVNHQKSKGNVRLIMHDTISYHGVIPEDITKVPEKTSSKVFLSPKINPRMQTEYQHLDILLETSDIVIINKPTSWISHGSPPALTSWLQWKYGTTQSVSFNMSPVHRLDVGTSGANILAKTISGARTASDLLQQHRIKKIYLAIVEGKLEHSIHSSVYLDRINKKTFVSSYASSISSKQAITTIHPLVSTAQYSLVACLIETGRTHQIRAVTAYHHYPLVGDMLYNTPMRARTSSNNQQYFLHCYLLIDESQSLFNTIKAPLPDAFIREMKNLDIFITPSQLLNICTQLL</sequence>
<dbReference type="Pfam" id="PF00849">
    <property type="entry name" value="PseudoU_synth_2"/>
    <property type="match status" value="1"/>
</dbReference>
<reference evidence="5" key="1">
    <citation type="submission" date="2020-03" db="EMBL/GenBank/DDBJ databases">
        <title>Spirochaetal bacteria isolated from arthropods constitute a novel genus Entomospira genus novum within the order Spirochaetales.</title>
        <authorList>
            <person name="Grana-Miraglia L."/>
            <person name="Sikutova S."/>
            <person name="Fingerle V."/>
            <person name="Sing A."/>
            <person name="Castillo-Ramirez S."/>
            <person name="Margos G."/>
            <person name="Rudolf I."/>
        </authorList>
    </citation>
    <scope>NUCLEOTIDE SEQUENCE</scope>
    <source>
        <strain evidence="5">BR208</strain>
    </source>
</reference>
<dbReference type="PANTHER" id="PTHR21600">
    <property type="entry name" value="MITOCHONDRIAL RNA PSEUDOURIDINE SYNTHASE"/>
    <property type="match status" value="1"/>
</dbReference>
<dbReference type="InterPro" id="IPR002942">
    <property type="entry name" value="S4_RNA-bd"/>
</dbReference>
<proteinExistence type="inferred from homology"/>
<dbReference type="AlphaFoldDB" id="A0A968GCY9"/>
<dbReference type="GO" id="GO:0000455">
    <property type="term" value="P:enzyme-directed rRNA pseudouridine synthesis"/>
    <property type="evidence" value="ECO:0007669"/>
    <property type="project" value="TreeGrafter"/>
</dbReference>
<evidence type="ECO:0000259" key="4">
    <source>
        <dbReference type="SMART" id="SM00363"/>
    </source>
</evidence>
<dbReference type="GO" id="GO:0120159">
    <property type="term" value="F:rRNA pseudouridine synthase activity"/>
    <property type="evidence" value="ECO:0007669"/>
    <property type="project" value="UniProtKB-ARBA"/>
</dbReference>
<dbReference type="InterPro" id="IPR050188">
    <property type="entry name" value="RluA_PseudoU_synthase"/>
</dbReference>
<gene>
    <name evidence="5" type="ORF">HCT46_06490</name>
</gene>
<evidence type="ECO:0000256" key="3">
    <source>
        <dbReference type="PROSITE-ProRule" id="PRU00182"/>
    </source>
</evidence>